<dbReference type="CDD" id="cd02947">
    <property type="entry name" value="TRX_family"/>
    <property type="match status" value="1"/>
</dbReference>
<evidence type="ECO:0008006" key="4">
    <source>
        <dbReference type="Google" id="ProtNLM"/>
    </source>
</evidence>
<dbReference type="PROSITE" id="PS51354">
    <property type="entry name" value="GLUTAREDOXIN_2"/>
    <property type="match status" value="1"/>
</dbReference>
<gene>
    <name evidence="2" type="ORF">PYS61_04315</name>
</gene>
<accession>A0ABY8C5F2</accession>
<dbReference type="RefSeq" id="WP_315570568.1">
    <property type="nucleotide sequence ID" value="NZ_CP118866.1"/>
</dbReference>
<reference evidence="2 3" key="1">
    <citation type="submission" date="2023-02" db="EMBL/GenBank/DDBJ databases">
        <title>Novel Oscillospiraceae bacterial genomes.</title>
        <authorList>
            <person name="Srinivasan S."/>
            <person name="Austin M.N."/>
            <person name="Fiedler T.L."/>
            <person name="Strenk S.M."/>
            <person name="Agnew K.J."/>
            <person name="Nagana Gowda G.A."/>
            <person name="Raftery D."/>
            <person name="Beamer M.A."/>
            <person name="Achilles S.L."/>
            <person name="Wiesenfeld H.C."/>
            <person name="Fredricks D.N."/>
            <person name="Hillier S.L."/>
        </authorList>
    </citation>
    <scope>NUCLEOTIDE SEQUENCE [LARGE SCALE GENOMIC DNA]</scope>
    <source>
        <strain evidence="2 3">CHIC02 1186E3-8</strain>
    </source>
</reference>
<keyword evidence="1" id="KW-0732">Signal</keyword>
<dbReference type="SUPFAM" id="SSF52833">
    <property type="entry name" value="Thioredoxin-like"/>
    <property type="match status" value="1"/>
</dbReference>
<dbReference type="PROSITE" id="PS51257">
    <property type="entry name" value="PROKAR_LIPOPROTEIN"/>
    <property type="match status" value="1"/>
</dbReference>
<dbReference type="InterPro" id="IPR046698">
    <property type="entry name" value="PedC-like"/>
</dbReference>
<keyword evidence="3" id="KW-1185">Reference proteome</keyword>
<dbReference type="Gene3D" id="3.40.30.10">
    <property type="entry name" value="Glutaredoxin"/>
    <property type="match status" value="1"/>
</dbReference>
<dbReference type="EMBL" id="CP118868">
    <property type="protein sequence ID" value="WEG35164.1"/>
    <property type="molecule type" value="Genomic_DNA"/>
</dbReference>
<evidence type="ECO:0000256" key="1">
    <source>
        <dbReference type="SAM" id="SignalP"/>
    </source>
</evidence>
<feature type="signal peptide" evidence="1">
    <location>
        <begin position="1"/>
        <end position="24"/>
    </location>
</feature>
<name>A0ABY8C5F2_9FIRM</name>
<dbReference type="Proteomes" id="UP001220478">
    <property type="component" value="Chromosome"/>
</dbReference>
<proteinExistence type="predicted"/>
<dbReference type="InterPro" id="IPR036249">
    <property type="entry name" value="Thioredoxin-like_sf"/>
</dbReference>
<protein>
    <recommendedName>
        <fullName evidence="4">Bacteriocin transport accessory protein</fullName>
    </recommendedName>
</protein>
<evidence type="ECO:0000313" key="3">
    <source>
        <dbReference type="Proteomes" id="UP001220478"/>
    </source>
</evidence>
<dbReference type="Pfam" id="PF20207">
    <property type="entry name" value="DUF6568"/>
    <property type="match status" value="1"/>
</dbReference>
<organism evidence="2 3">
    <name type="scientific">Amygdalobacter indicium</name>
    <dbReference type="NCBI Taxonomy" id="3029272"/>
    <lineage>
        <taxon>Bacteria</taxon>
        <taxon>Bacillati</taxon>
        <taxon>Bacillota</taxon>
        <taxon>Clostridia</taxon>
        <taxon>Eubacteriales</taxon>
        <taxon>Oscillospiraceae</taxon>
        <taxon>Amygdalobacter</taxon>
    </lineage>
</organism>
<evidence type="ECO:0000313" key="2">
    <source>
        <dbReference type="EMBL" id="WEG35164.1"/>
    </source>
</evidence>
<feature type="chain" id="PRO_5046290101" description="Bacteriocin transport accessory protein" evidence="1">
    <location>
        <begin position="25"/>
        <end position="167"/>
    </location>
</feature>
<sequence>MRKIISSFLALALCLGMTACHTVAPEVAAYRKHVQSFDSLDLQQLKEKNKNKESFFVYIGRENCPYCVKLVPELLTIQKKLNIKFYYLNVIKPNKETDAFFDELKLEYVPSIVYSFEGEFHNIPLDYDYVKKNGVYESKKLYQDLKEAVDLTKLLKNAPAATENQKK</sequence>